<keyword evidence="2 8" id="KW-0645">Protease</keyword>
<keyword evidence="3" id="KW-0227">DNA damage</keyword>
<evidence type="ECO:0000256" key="1">
    <source>
        <dbReference type="ARBA" id="ARBA00008136"/>
    </source>
</evidence>
<proteinExistence type="inferred from homology"/>
<dbReference type="EMBL" id="RYFG02000097">
    <property type="protein sequence ID" value="TRW94533.1"/>
    <property type="molecule type" value="Genomic_DNA"/>
</dbReference>
<organism evidence="9 10">
    <name type="scientific">Candidatus Methylobacter oryzae</name>
    <dbReference type="NCBI Taxonomy" id="2497749"/>
    <lineage>
        <taxon>Bacteria</taxon>
        <taxon>Pseudomonadati</taxon>
        <taxon>Pseudomonadota</taxon>
        <taxon>Gammaproteobacteria</taxon>
        <taxon>Methylococcales</taxon>
        <taxon>Methylococcaceae</taxon>
        <taxon>Methylobacter</taxon>
    </lineage>
</organism>
<dbReference type="InterPro" id="IPR003738">
    <property type="entry name" value="SRAP"/>
</dbReference>
<name>A0ABY3CB74_9GAMM</name>
<keyword evidence="10" id="KW-1185">Reference proteome</keyword>
<dbReference type="PANTHER" id="PTHR13604:SF0">
    <property type="entry name" value="ABASIC SITE PROCESSING PROTEIN HMCES"/>
    <property type="match status" value="1"/>
</dbReference>
<keyword evidence="6" id="KW-0238">DNA-binding</keyword>
<evidence type="ECO:0000256" key="7">
    <source>
        <dbReference type="ARBA" id="ARBA00023239"/>
    </source>
</evidence>
<keyword evidence="4 8" id="KW-0378">Hydrolase</keyword>
<keyword evidence="7" id="KW-0456">Lyase</keyword>
<comment type="similarity">
    <text evidence="1 8">Belongs to the SOS response-associated peptidase family.</text>
</comment>
<evidence type="ECO:0000256" key="4">
    <source>
        <dbReference type="ARBA" id="ARBA00022801"/>
    </source>
</evidence>
<accession>A0ABY3CB74</accession>
<keyword evidence="5" id="KW-0190">Covalent protein-DNA linkage</keyword>
<comment type="caution">
    <text evidence="9">The sequence shown here is derived from an EMBL/GenBank/DDBJ whole genome shotgun (WGS) entry which is preliminary data.</text>
</comment>
<evidence type="ECO:0000256" key="2">
    <source>
        <dbReference type="ARBA" id="ARBA00022670"/>
    </source>
</evidence>
<dbReference type="Pfam" id="PF02586">
    <property type="entry name" value="SRAP"/>
    <property type="match status" value="1"/>
</dbReference>
<dbReference type="SUPFAM" id="SSF143081">
    <property type="entry name" value="BB1717-like"/>
    <property type="match status" value="1"/>
</dbReference>
<reference evidence="9 10" key="1">
    <citation type="journal article" date="2019" name="Antonie Van Leeuwenhoek">
        <title>Description of 'Ca. Methylobacter oryzae' KRF1, a novel species from the environmentally important Methylobacter clade 2.</title>
        <authorList>
            <person name="Khatri K."/>
            <person name="Mohite J.A."/>
            <person name="Pandit P.S."/>
            <person name="Bahulikar R."/>
            <person name="Rahalkar M.C."/>
        </authorList>
    </citation>
    <scope>NUCLEOTIDE SEQUENCE [LARGE SCALE GENOMIC DNA]</scope>
    <source>
        <strain evidence="9 10">KRF1</strain>
    </source>
</reference>
<evidence type="ECO:0000256" key="8">
    <source>
        <dbReference type="RuleBase" id="RU364100"/>
    </source>
</evidence>
<evidence type="ECO:0000256" key="6">
    <source>
        <dbReference type="ARBA" id="ARBA00023125"/>
    </source>
</evidence>
<evidence type="ECO:0000256" key="3">
    <source>
        <dbReference type="ARBA" id="ARBA00022763"/>
    </source>
</evidence>
<dbReference type="EC" id="3.4.-.-" evidence="8"/>
<sequence>MCGRYNLIATGQQIMDHFGLLSLPLHNPDYNIPPGQKILTIVELENGSNKAVNLHWGLIPSWAKDRAISSRLINARAETLTEKASFRNAYRHRRCLIPATGFFEWQSADAAPVHDTLAARTSSQTTKSKQPYHIHKPDNSLFAFAGLWEQWQHDQETVYSCTIITTAADAKISPVHDRMPVIIVANDYKRWLDKKSTAVEMTDFLAADAYICMQVTPVSTRINNPRHNDESCLR</sequence>
<protein>
    <recommendedName>
        <fullName evidence="8">Abasic site processing protein</fullName>
        <ecNumber evidence="8">3.4.-.-</ecNumber>
    </recommendedName>
</protein>
<dbReference type="PANTHER" id="PTHR13604">
    <property type="entry name" value="DC12-RELATED"/>
    <property type="match status" value="1"/>
</dbReference>
<evidence type="ECO:0000256" key="5">
    <source>
        <dbReference type="ARBA" id="ARBA00023124"/>
    </source>
</evidence>
<gene>
    <name evidence="9" type="ORF">EKO24_011455</name>
</gene>
<dbReference type="InterPro" id="IPR036590">
    <property type="entry name" value="SRAP-like"/>
</dbReference>
<evidence type="ECO:0000313" key="10">
    <source>
        <dbReference type="Proteomes" id="UP000733744"/>
    </source>
</evidence>
<evidence type="ECO:0000313" key="9">
    <source>
        <dbReference type="EMBL" id="TRW94533.1"/>
    </source>
</evidence>
<dbReference type="Gene3D" id="3.90.1680.10">
    <property type="entry name" value="SOS response associated peptidase-like"/>
    <property type="match status" value="1"/>
</dbReference>
<dbReference type="Proteomes" id="UP000733744">
    <property type="component" value="Unassembled WGS sequence"/>
</dbReference>